<dbReference type="AlphaFoldDB" id="A0A813T0R2"/>
<dbReference type="Proteomes" id="UP000663829">
    <property type="component" value="Unassembled WGS sequence"/>
</dbReference>
<evidence type="ECO:0000313" key="2">
    <source>
        <dbReference type="EMBL" id="CAF3588877.1"/>
    </source>
</evidence>
<dbReference type="EMBL" id="CAJOBC010000457">
    <property type="protein sequence ID" value="CAF3588877.1"/>
    <property type="molecule type" value="Genomic_DNA"/>
</dbReference>
<proteinExistence type="predicted"/>
<comment type="caution">
    <text evidence="1">The sequence shown here is derived from an EMBL/GenBank/DDBJ whole genome shotgun (WGS) entry which is preliminary data.</text>
</comment>
<reference evidence="1" key="1">
    <citation type="submission" date="2021-02" db="EMBL/GenBank/DDBJ databases">
        <authorList>
            <person name="Nowell W R."/>
        </authorList>
    </citation>
    <scope>NUCLEOTIDE SEQUENCE</scope>
</reference>
<gene>
    <name evidence="1" type="ORF">GPM918_LOCUS3652</name>
    <name evidence="2" type="ORF">SRO942_LOCUS3652</name>
</gene>
<evidence type="ECO:0000313" key="3">
    <source>
        <dbReference type="Proteomes" id="UP000663829"/>
    </source>
</evidence>
<organism evidence="1 3">
    <name type="scientific">Didymodactylos carnosus</name>
    <dbReference type="NCBI Taxonomy" id="1234261"/>
    <lineage>
        <taxon>Eukaryota</taxon>
        <taxon>Metazoa</taxon>
        <taxon>Spiralia</taxon>
        <taxon>Gnathifera</taxon>
        <taxon>Rotifera</taxon>
        <taxon>Eurotatoria</taxon>
        <taxon>Bdelloidea</taxon>
        <taxon>Philodinida</taxon>
        <taxon>Philodinidae</taxon>
        <taxon>Didymodactylos</taxon>
    </lineage>
</organism>
<keyword evidence="3" id="KW-1185">Reference proteome</keyword>
<protein>
    <submittedName>
        <fullName evidence="1">Uncharacterized protein</fullName>
    </submittedName>
</protein>
<sequence length="70" mass="7498">MTMTRTQIAHNESHRHIPSLFCNAANKSDCTAAVQRTKAALELGARIFAEQYKNAAGLCLSVGLGPPQVS</sequence>
<evidence type="ECO:0000313" key="1">
    <source>
        <dbReference type="EMBL" id="CAF0803619.1"/>
    </source>
</evidence>
<dbReference type="Proteomes" id="UP000681722">
    <property type="component" value="Unassembled WGS sequence"/>
</dbReference>
<dbReference type="EMBL" id="CAJNOQ010000457">
    <property type="protein sequence ID" value="CAF0803619.1"/>
    <property type="molecule type" value="Genomic_DNA"/>
</dbReference>
<name>A0A813T0R2_9BILA</name>
<accession>A0A813T0R2</accession>